<evidence type="ECO:0000256" key="5">
    <source>
        <dbReference type="SAM" id="SignalP"/>
    </source>
</evidence>
<dbReference type="InterPro" id="IPR008969">
    <property type="entry name" value="CarboxyPept-like_regulatory"/>
</dbReference>
<dbReference type="PANTHER" id="PTHR45632">
    <property type="entry name" value="LD33804P"/>
    <property type="match status" value="1"/>
</dbReference>
<dbReference type="SUPFAM" id="SSF117281">
    <property type="entry name" value="Kelch motif"/>
    <property type="match status" value="1"/>
</dbReference>
<reference evidence="7 8" key="1">
    <citation type="submission" date="2021-01" db="EMBL/GenBank/DDBJ databases">
        <title>Streptomyces acididurans sp. nov., isolated from a peat swamp forest soil.</title>
        <authorList>
            <person name="Chantavorakit T."/>
            <person name="Duangmal K."/>
        </authorList>
    </citation>
    <scope>NUCLEOTIDE SEQUENCE [LARGE SCALE GENOMIC DNA]</scope>
    <source>
        <strain evidence="7 8">KK5PA1</strain>
    </source>
</reference>
<dbReference type="Gene3D" id="3.40.50.200">
    <property type="entry name" value="Peptidase S8/S53 domain"/>
    <property type="match status" value="1"/>
</dbReference>
<proteinExistence type="predicted"/>
<evidence type="ECO:0000256" key="3">
    <source>
        <dbReference type="ARBA" id="ARBA00022825"/>
    </source>
</evidence>
<dbReference type="InterPro" id="IPR030400">
    <property type="entry name" value="Sedolisin_dom"/>
</dbReference>
<dbReference type="InterPro" id="IPR036852">
    <property type="entry name" value="Peptidase_S8/S53_dom_sf"/>
</dbReference>
<dbReference type="PANTHER" id="PTHR45632:SF14">
    <property type="entry name" value="KELCH-LIKE PROTEIN 33"/>
    <property type="match status" value="1"/>
</dbReference>
<dbReference type="InterPro" id="IPR015915">
    <property type="entry name" value="Kelch-typ_b-propeller"/>
</dbReference>
<keyword evidence="1" id="KW-0645">Protease</keyword>
<feature type="region of interest" description="Disordered" evidence="4">
    <location>
        <begin position="40"/>
        <end position="63"/>
    </location>
</feature>
<dbReference type="SUPFAM" id="SSF49464">
    <property type="entry name" value="Carboxypeptidase regulatory domain-like"/>
    <property type="match status" value="2"/>
</dbReference>
<feature type="compositionally biased region" description="Low complexity" evidence="4">
    <location>
        <begin position="40"/>
        <end position="57"/>
    </location>
</feature>
<protein>
    <submittedName>
        <fullName evidence="7">Carboxypeptidase regulatory-like domain-containing protein</fullName>
    </submittedName>
</protein>
<dbReference type="Gene3D" id="2.60.120.200">
    <property type="match status" value="1"/>
</dbReference>
<evidence type="ECO:0000256" key="4">
    <source>
        <dbReference type="SAM" id="MobiDB-lite"/>
    </source>
</evidence>
<dbReference type="CDD" id="cd04056">
    <property type="entry name" value="Peptidases_S53"/>
    <property type="match status" value="1"/>
</dbReference>
<dbReference type="EMBL" id="JADKYB010000024">
    <property type="protein sequence ID" value="MBM9509315.1"/>
    <property type="molecule type" value="Genomic_DNA"/>
</dbReference>
<keyword evidence="5" id="KW-0732">Signal</keyword>
<dbReference type="InterPro" id="IPR006652">
    <property type="entry name" value="Kelch_1"/>
</dbReference>
<evidence type="ECO:0000313" key="8">
    <source>
        <dbReference type="Proteomes" id="UP000749040"/>
    </source>
</evidence>
<dbReference type="Proteomes" id="UP000749040">
    <property type="component" value="Unassembled WGS sequence"/>
</dbReference>
<evidence type="ECO:0000256" key="2">
    <source>
        <dbReference type="ARBA" id="ARBA00022801"/>
    </source>
</evidence>
<evidence type="ECO:0000313" key="7">
    <source>
        <dbReference type="EMBL" id="MBM9509315.1"/>
    </source>
</evidence>
<dbReference type="SUPFAM" id="SSF49452">
    <property type="entry name" value="Starch-binding domain-like"/>
    <property type="match status" value="1"/>
</dbReference>
<dbReference type="InterPro" id="IPR013784">
    <property type="entry name" value="Carb-bd-like_fold"/>
</dbReference>
<feature type="compositionally biased region" description="Low complexity" evidence="4">
    <location>
        <begin position="953"/>
        <end position="967"/>
    </location>
</feature>
<accession>A0ABS2U480</accession>
<dbReference type="SMART" id="SM00612">
    <property type="entry name" value="Kelch"/>
    <property type="match status" value="4"/>
</dbReference>
<organism evidence="7 8">
    <name type="scientific">Actinacidiphila acididurans</name>
    <dbReference type="NCBI Taxonomy" id="2784346"/>
    <lineage>
        <taxon>Bacteria</taxon>
        <taxon>Bacillati</taxon>
        <taxon>Actinomycetota</taxon>
        <taxon>Actinomycetes</taxon>
        <taxon>Kitasatosporales</taxon>
        <taxon>Streptomycetaceae</taxon>
        <taxon>Actinacidiphila</taxon>
    </lineage>
</organism>
<name>A0ABS2U480_9ACTN</name>
<dbReference type="InterPro" id="IPR011498">
    <property type="entry name" value="Kelch_2"/>
</dbReference>
<dbReference type="Gene3D" id="2.120.10.80">
    <property type="entry name" value="Kelch-type beta propeller"/>
    <property type="match status" value="2"/>
</dbReference>
<feature type="domain" description="Peptidase S53" evidence="6">
    <location>
        <begin position="90"/>
        <end position="427"/>
    </location>
</feature>
<dbReference type="InterPro" id="IPR006311">
    <property type="entry name" value="TAT_signal"/>
</dbReference>
<sequence>MSRQPEHSTVRRRRIRSAVAAVGAALIALAGAAQAPAWAGTPQQAAAQPGQGKQQAQFERMCADPGPGKDSCFGLRKASPRVAADAVGTAPQGYGPADLLGAYNIPAGGGAGTTVAIVDAYDDPQAESDLAVYRAQYGLPACTTANGCFTKTDQRGGSSYPVPDSDWAGEISLDLDMVSALAPQAHILLVEADDSAPLSLAEAEDQAVALGADAVSNSYGTRYDLGPGESPDETTALDPHYHHPGVAIVASAGDYGYGVSYPAASPYVTSVGGTSLTRDATTARGWREQAWSLTGAGCSAYEPKPAFQTDSACANRTVADVSAVADPNTGVATYDSYGAGGGWGVAGGTSVSSPIIAGVYADAGKPVAGTDPNSYPYAATDSLNDVTTGADGSCTPSALCTAGQGYDGPTGLGTPDGLAAFRSGPVGHISGVVTGGATGRTPKPLAGVTVTAGSAHATTGTDGSYSLTVPTGTYDVTATLYGWTDGSATGVTVTEGGTVDEDFTLTQRPVSTLSGTVRDGSGHGWPLYARVTVDGLPGNGVWTDPYTGRYTVSLPQGQAYSLHVTSYYPGYQQLDRQVTVRNTDLTADLALKADPNTATAVGYSIRPQGTTQTFDTTGTPQGWTVTDAPGTTGGWEFDDPGHRGNQTGGSGGFAILDSDHFGIGKSQDSALISPVMDLSGFTNPELSYDDYYNGTFSGQHAEVDITADGGAHWDTLWQATSSSTLAAQHHVIPLTSYAGDPAVQVRFHMTATWGNWWSLDNVFVGARVPVPVPGGLMAGTVTDPNTGLGLDGATVSDAADSAETAQSAATPDDPAVGDGFYWLFTPHTGKRDYQLSMPRYTTLTAAEKVAADAVAHHDFALAAGQLTVTGGPLQRSVAWGQKTTADLTVKNSGGAPATFTVHEQLGSFTPAGQHATVSDAPRHLVRADKGTFTPLRTVAAAQAAKDGKDGKDTAPSAGAPTASAPEETVGDAWQPSADLPEALSDSEADTYQGTVYSYFGFGADLNLSKDLFAFQPQQGTWKQLASAPYAKGGAMHGFIDGKLYAAGGWDDDLQPDPRLEIYDPATDSWTAGPSAPLAYADAGTAVLDGKLYSVGGCTTATSCGTRDVLVYDPGLERWSQAAPYPLSTALVSCGAIRGKLYCAGGQSGAGVPYQDAFVYDPTSDAWTPVSSLPVGLGGSAYSVADGRLVVAGGATQDGAVITNAGYAYNPATDVWTPLPNAVHTTYQSAGAAGFYKLGGTSGTLAAVTTVEQLPGWDQQEPSDVDWLSESAQQVTLRPGQSRTITVTLDSSLPDFTQPGTYEASLLFTSDTPYAIPSVPVRLTVAQPAGWGQITGTVLGAGSSGTQPIAGATVEVYEAGGATHTLTTAADGTYALWLDSAGSPLTVIVAKDGYQPAFSTVTVVPGQTVTTDFTLKKV</sequence>
<dbReference type="Pfam" id="PF13620">
    <property type="entry name" value="CarboxypepD_reg"/>
    <property type="match status" value="2"/>
</dbReference>
<dbReference type="InterPro" id="IPR023828">
    <property type="entry name" value="Peptidase_S8_Ser-AS"/>
</dbReference>
<keyword evidence="2" id="KW-0378">Hydrolase</keyword>
<dbReference type="Pfam" id="PF01344">
    <property type="entry name" value="Kelch_1"/>
    <property type="match status" value="3"/>
</dbReference>
<dbReference type="PROSITE" id="PS51695">
    <property type="entry name" value="SEDOLISIN"/>
    <property type="match status" value="1"/>
</dbReference>
<keyword evidence="3" id="KW-0720">Serine protease</keyword>
<dbReference type="Gene3D" id="2.60.40.1120">
    <property type="entry name" value="Carboxypeptidase-like, regulatory domain"/>
    <property type="match status" value="4"/>
</dbReference>
<feature type="signal peptide" evidence="5">
    <location>
        <begin position="1"/>
        <end position="35"/>
    </location>
</feature>
<comment type="caution">
    <text evidence="7">The sequence shown here is derived from an EMBL/GenBank/DDBJ whole genome shotgun (WGS) entry which is preliminary data.</text>
</comment>
<gene>
    <name evidence="7" type="ORF">ITX44_33170</name>
</gene>
<feature type="chain" id="PRO_5046620946" evidence="5">
    <location>
        <begin position="36"/>
        <end position="1417"/>
    </location>
</feature>
<dbReference type="PROSITE" id="PS51318">
    <property type="entry name" value="TAT"/>
    <property type="match status" value="1"/>
</dbReference>
<keyword evidence="8" id="KW-1185">Reference proteome</keyword>
<feature type="region of interest" description="Disordered" evidence="4">
    <location>
        <begin position="940"/>
        <end position="972"/>
    </location>
</feature>
<dbReference type="PROSITE" id="PS00138">
    <property type="entry name" value="SUBTILASE_SER"/>
    <property type="match status" value="1"/>
</dbReference>
<dbReference type="Pfam" id="PF07646">
    <property type="entry name" value="Kelch_2"/>
    <property type="match status" value="1"/>
</dbReference>
<evidence type="ECO:0000259" key="6">
    <source>
        <dbReference type="PROSITE" id="PS51695"/>
    </source>
</evidence>
<evidence type="ECO:0000256" key="1">
    <source>
        <dbReference type="ARBA" id="ARBA00022670"/>
    </source>
</evidence>
<dbReference type="SUPFAM" id="SSF52743">
    <property type="entry name" value="Subtilisin-like"/>
    <property type="match status" value="1"/>
</dbReference>